<name>A0A653K4J4_9GAMM</name>
<keyword evidence="1" id="KW-0732">Signal</keyword>
<feature type="chain" id="PRO_5024833473" description="Heme utilization protein" evidence="1">
    <location>
        <begin position="29"/>
        <end position="820"/>
    </location>
</feature>
<dbReference type="RefSeq" id="WP_159725251.1">
    <property type="nucleotide sequence ID" value="NZ_LR732744.1"/>
</dbReference>
<dbReference type="Proteomes" id="UP000430404">
    <property type="component" value="Unassembled WGS sequence"/>
</dbReference>
<sequence>MKRKTTYTHHFVLTALASSILLTQSVYALQELQDSDLSLVNAQDGLYLQTEYGQMEFDQLYWQDKAGTPTGEKDLRGTANGVQVRKNPAYMNNNYKLGTNYKIQSGTTVVNGNSTAGLDLEIESLPSTISVKNFQICNQTAGSCDDPIGNLAIQTGSPQYIHFKTQNGLFDPNSQSDLRLSLQNINIYTGLESTTANYFNQLILKNFNFNFSGKGVMYVDPAKGLMLQTNKASASSGAGKAQQPNDTYGYIDFKRVPIPNLSVADSVNATYKDTDPSSPTYGVATSSGLNIELMTKKDAYVDPNNPVYALSAGVSGTNAAKGLIRVGASGRMVNSSLQIRGVNANAQDQTKNILGYATSANNADASISTGANGTVMGSTGIGFRLRGEFTRDGDGMLGTTAANNLGESTKLEIGGAGTNTFGFEFSEISPLVSNSNERAYFDSGNIYINLANTRHLLLPVNTVLNSARLGGSSGTLTTVADYNQQIYSGTTTPNSVAIAIRGGDFQAVSKRGRFTSSAGVANGNKIDAVAGTTNTWGLGLPYYNLNSNIAVYSTKYSGSVFNLDNATNLVSSTPVNNVDRLGLALGLSVQGRSADGTKTTSIMVVDASRDYYIGLRNIDMLLRGYGSMGFENGNVNVDLKDLLMVMAAEIAGGYLPSYNTAGVPSSGVKNPFNLPDDVLFGLKLKMLGDMNFSLIPNNEITANNGARLSIIGRYLLKDGAIQLSDPVDESMIGLDNISGLIQFNNAIVINKDNVGFNYGFTINPERSAANVLRVRDINLYPKLTDATNTGQRLGEMVMTGGRINANMGITPRNGNFTRLP</sequence>
<reference evidence="2 3" key="1">
    <citation type="submission" date="2019-10" db="EMBL/GenBank/DDBJ databases">
        <authorList>
            <person name="Karimi E."/>
        </authorList>
    </citation>
    <scope>NUCLEOTIDE SEQUENCE [LARGE SCALE GENOMIC DNA]</scope>
    <source>
        <strain evidence="2">Acinetobacter sp. 8BE</strain>
    </source>
</reference>
<evidence type="ECO:0008006" key="4">
    <source>
        <dbReference type="Google" id="ProtNLM"/>
    </source>
</evidence>
<accession>A0A653K4J4</accession>
<dbReference type="EMBL" id="CABWKZ010000017">
    <property type="protein sequence ID" value="VXA55773.1"/>
    <property type="molecule type" value="Genomic_DNA"/>
</dbReference>
<evidence type="ECO:0000256" key="1">
    <source>
        <dbReference type="SAM" id="SignalP"/>
    </source>
</evidence>
<evidence type="ECO:0000313" key="3">
    <source>
        <dbReference type="Proteomes" id="UP000430404"/>
    </source>
</evidence>
<feature type="signal peptide" evidence="1">
    <location>
        <begin position="1"/>
        <end position="28"/>
    </location>
</feature>
<protein>
    <recommendedName>
        <fullName evidence="4">Heme utilization protein</fullName>
    </recommendedName>
</protein>
<evidence type="ECO:0000313" key="2">
    <source>
        <dbReference type="EMBL" id="VXA55773.1"/>
    </source>
</evidence>
<dbReference type="AlphaFoldDB" id="A0A653K4J4"/>
<proteinExistence type="predicted"/>
<gene>
    <name evidence="2" type="ORF">ACI8B_240097</name>
</gene>
<organism evidence="2 3">
    <name type="scientific">Acinetobacter proteolyticus</name>
    <dbReference type="NCBI Taxonomy" id="1776741"/>
    <lineage>
        <taxon>Bacteria</taxon>
        <taxon>Pseudomonadati</taxon>
        <taxon>Pseudomonadota</taxon>
        <taxon>Gammaproteobacteria</taxon>
        <taxon>Moraxellales</taxon>
        <taxon>Moraxellaceae</taxon>
        <taxon>Acinetobacter</taxon>
    </lineage>
</organism>